<evidence type="ECO:0000313" key="3">
    <source>
        <dbReference type="Proteomes" id="UP000236884"/>
    </source>
</evidence>
<gene>
    <name evidence="2" type="ORF">GJW-30_1_01745</name>
</gene>
<proteinExistence type="predicted"/>
<reference evidence="2 3" key="1">
    <citation type="submission" date="2015-08" db="EMBL/GenBank/DDBJ databases">
        <title>Investigation of the bacterial diversity of lava forest soil.</title>
        <authorList>
            <person name="Lee J.S."/>
        </authorList>
    </citation>
    <scope>NUCLEOTIDE SEQUENCE [LARGE SCALE GENOMIC DNA]</scope>
    <source>
        <strain evidence="2 3">GJW-30</strain>
    </source>
</reference>
<dbReference type="EMBL" id="AP014946">
    <property type="protein sequence ID" value="BAT59214.1"/>
    <property type="molecule type" value="Genomic_DNA"/>
</dbReference>
<dbReference type="Proteomes" id="UP000236884">
    <property type="component" value="Chromosome"/>
</dbReference>
<dbReference type="KEGG" id="vgo:GJW-30_1_01745"/>
<dbReference type="InterPro" id="IPR011051">
    <property type="entry name" value="RmlC_Cupin_sf"/>
</dbReference>
<dbReference type="RefSeq" id="WP_165391621.1">
    <property type="nucleotide sequence ID" value="NZ_AP014946.1"/>
</dbReference>
<feature type="domain" description="Cupin type-2" evidence="1">
    <location>
        <begin position="41"/>
        <end position="102"/>
    </location>
</feature>
<name>A0A0S3PTS3_9BRAD</name>
<dbReference type="Gene3D" id="2.60.120.10">
    <property type="entry name" value="Jelly Rolls"/>
    <property type="match status" value="1"/>
</dbReference>
<sequence length="127" mass="14112">MNLIDHERETRNEWRPGVMTRMRVSALNGAAQLCIFEQWCEPGLGAPNHLHAVEEVLTVLDGTAEVWQGDERATLTKGQSAQIPAGRPHGFRNVGTGTLHMQSIIASPVFEAAYDDAREVPRRWLPA</sequence>
<dbReference type="PANTHER" id="PTHR36440">
    <property type="entry name" value="PUTATIVE (AFU_ORTHOLOGUE AFUA_8G07350)-RELATED"/>
    <property type="match status" value="1"/>
</dbReference>
<evidence type="ECO:0000313" key="2">
    <source>
        <dbReference type="EMBL" id="BAT59214.1"/>
    </source>
</evidence>
<dbReference type="SUPFAM" id="SSF51182">
    <property type="entry name" value="RmlC-like cupins"/>
    <property type="match status" value="1"/>
</dbReference>
<keyword evidence="3" id="KW-1185">Reference proteome</keyword>
<dbReference type="Pfam" id="PF07883">
    <property type="entry name" value="Cupin_2"/>
    <property type="match status" value="1"/>
</dbReference>
<dbReference type="CDD" id="cd02209">
    <property type="entry name" value="cupin_XRE_C"/>
    <property type="match status" value="1"/>
</dbReference>
<dbReference type="PANTHER" id="PTHR36440:SF1">
    <property type="entry name" value="PUTATIVE (AFU_ORTHOLOGUE AFUA_8G07350)-RELATED"/>
    <property type="match status" value="1"/>
</dbReference>
<dbReference type="InterPro" id="IPR013096">
    <property type="entry name" value="Cupin_2"/>
</dbReference>
<dbReference type="InterPro" id="IPR053146">
    <property type="entry name" value="QDO-like"/>
</dbReference>
<organism evidence="2 3">
    <name type="scientific">Variibacter gotjawalensis</name>
    <dbReference type="NCBI Taxonomy" id="1333996"/>
    <lineage>
        <taxon>Bacteria</taxon>
        <taxon>Pseudomonadati</taxon>
        <taxon>Pseudomonadota</taxon>
        <taxon>Alphaproteobacteria</taxon>
        <taxon>Hyphomicrobiales</taxon>
        <taxon>Nitrobacteraceae</taxon>
        <taxon>Variibacter</taxon>
    </lineage>
</organism>
<dbReference type="InterPro" id="IPR014710">
    <property type="entry name" value="RmlC-like_jellyroll"/>
</dbReference>
<accession>A0A0S3PTS3</accession>
<protein>
    <submittedName>
        <fullName evidence="2">Cupin domain protein</fullName>
    </submittedName>
</protein>
<evidence type="ECO:0000259" key="1">
    <source>
        <dbReference type="Pfam" id="PF07883"/>
    </source>
</evidence>
<dbReference type="AlphaFoldDB" id="A0A0S3PTS3"/>